<dbReference type="PROSITE" id="PS51450">
    <property type="entry name" value="LRR"/>
    <property type="match status" value="1"/>
</dbReference>
<evidence type="ECO:0000256" key="7">
    <source>
        <dbReference type="ARBA" id="ARBA00022614"/>
    </source>
</evidence>
<keyword evidence="12" id="KW-0472">Membrane</keyword>
<dbReference type="Pfam" id="PF22602">
    <property type="entry name" value="NXF_NTF2"/>
    <property type="match status" value="1"/>
</dbReference>
<evidence type="ECO:0000256" key="14">
    <source>
        <dbReference type="ARBA" id="ARBA00055253"/>
    </source>
</evidence>
<evidence type="ECO:0000313" key="21">
    <source>
        <dbReference type="Proteomes" id="UP000326565"/>
    </source>
</evidence>
<evidence type="ECO:0000256" key="4">
    <source>
        <dbReference type="ARBA" id="ARBA00009285"/>
    </source>
</evidence>
<dbReference type="GO" id="GO:0042147">
    <property type="term" value="P:retrograde transport, endosome to Golgi"/>
    <property type="evidence" value="ECO:0007669"/>
    <property type="project" value="InterPro"/>
</dbReference>
<dbReference type="InterPro" id="IPR032675">
    <property type="entry name" value="LRR_dom_sf"/>
</dbReference>
<keyword evidence="9" id="KW-0967">Endosome</keyword>
<dbReference type="SUPFAM" id="SSF52058">
    <property type="entry name" value="L domain-like"/>
    <property type="match status" value="1"/>
</dbReference>
<comment type="subcellular location">
    <subcellularLocation>
        <location evidence="2">Endosome membrane</location>
        <topology evidence="2">Peripheral membrane protein</topology>
    </subcellularLocation>
    <subcellularLocation>
        <location evidence="1">Golgi apparatus</location>
        <location evidence="1">trans-Golgi network membrane</location>
        <topology evidence="1">Peripheral membrane protein</topology>
    </subcellularLocation>
</comment>
<dbReference type="CDD" id="cd14342">
    <property type="entry name" value="UBA_TAP-C"/>
    <property type="match status" value="1"/>
</dbReference>
<dbReference type="SUPFAM" id="SSF54427">
    <property type="entry name" value="NTF2-like"/>
    <property type="match status" value="1"/>
</dbReference>
<evidence type="ECO:0000256" key="12">
    <source>
        <dbReference type="ARBA" id="ARBA00023136"/>
    </source>
</evidence>
<dbReference type="FunFam" id="3.80.10.10:FF:000296">
    <property type="entry name" value="mRNA export factor MEX67"/>
    <property type="match status" value="1"/>
</dbReference>
<dbReference type="PANTHER" id="PTHR12820">
    <property type="entry name" value="VACUOLAR SORTING PROTEIN 53"/>
    <property type="match status" value="1"/>
</dbReference>
<dbReference type="InterPro" id="IPR018222">
    <property type="entry name" value="Nuclear_transport_factor_2_euk"/>
</dbReference>
<dbReference type="InterPro" id="IPR005637">
    <property type="entry name" value="TAP_C_dom"/>
</dbReference>
<dbReference type="InterPro" id="IPR001611">
    <property type="entry name" value="Leu-rich_rpt"/>
</dbReference>
<evidence type="ECO:0000256" key="17">
    <source>
        <dbReference type="SAM" id="MobiDB-lite"/>
    </source>
</evidence>
<dbReference type="SMART" id="SM00804">
    <property type="entry name" value="TAP_C"/>
    <property type="match status" value="1"/>
</dbReference>
<dbReference type="Gene3D" id="1.10.357.110">
    <property type="entry name" value="Vacuolar protein sorting-associated protein 53, C-terminus"/>
    <property type="match status" value="1"/>
</dbReference>
<protein>
    <recommendedName>
        <fullName evidence="15">mRNA export factor MEX67</fullName>
    </recommendedName>
</protein>
<dbReference type="PROSITE" id="PS50177">
    <property type="entry name" value="NTF2_DOMAIN"/>
    <property type="match status" value="1"/>
</dbReference>
<evidence type="ECO:0000259" key="19">
    <source>
        <dbReference type="PROSITE" id="PS51281"/>
    </source>
</evidence>
<dbReference type="PROSITE" id="PS51281">
    <property type="entry name" value="TAP_C"/>
    <property type="match status" value="1"/>
</dbReference>
<evidence type="ECO:0000256" key="5">
    <source>
        <dbReference type="ARBA" id="ARBA00022448"/>
    </source>
</evidence>
<accession>A0A5N5X211</accession>
<evidence type="ECO:0000256" key="2">
    <source>
        <dbReference type="ARBA" id="ARBA00004481"/>
    </source>
</evidence>
<feature type="region of interest" description="Disordered" evidence="17">
    <location>
        <begin position="1442"/>
        <end position="1474"/>
    </location>
</feature>
<evidence type="ECO:0000256" key="11">
    <source>
        <dbReference type="ARBA" id="ARBA00023034"/>
    </source>
</evidence>
<dbReference type="Pfam" id="PF04100">
    <property type="entry name" value="Vps53_N"/>
    <property type="match status" value="1"/>
</dbReference>
<evidence type="ECO:0000256" key="15">
    <source>
        <dbReference type="ARBA" id="ARBA00069694"/>
    </source>
</evidence>
<keyword evidence="11" id="KW-0333">Golgi apparatus</keyword>
<keyword evidence="7" id="KW-0433">Leucine-rich repeat</keyword>
<dbReference type="Proteomes" id="UP000326565">
    <property type="component" value="Unassembled WGS sequence"/>
</dbReference>
<keyword evidence="13" id="KW-0539">Nucleus</keyword>
<evidence type="ECO:0000256" key="1">
    <source>
        <dbReference type="ARBA" id="ARBA00004150"/>
    </source>
</evidence>
<keyword evidence="21" id="KW-1185">Reference proteome</keyword>
<dbReference type="InterPro" id="IPR009060">
    <property type="entry name" value="UBA-like_sf"/>
</dbReference>
<evidence type="ECO:0000256" key="8">
    <source>
        <dbReference type="ARBA" id="ARBA00022737"/>
    </source>
</evidence>
<dbReference type="InterPro" id="IPR007234">
    <property type="entry name" value="Vps53_N"/>
</dbReference>
<dbReference type="GO" id="GO:0005634">
    <property type="term" value="C:nucleus"/>
    <property type="evidence" value="ECO:0007669"/>
    <property type="project" value="InterPro"/>
</dbReference>
<dbReference type="Pfam" id="PF03943">
    <property type="entry name" value="TAP_C"/>
    <property type="match status" value="1"/>
</dbReference>
<evidence type="ECO:0000256" key="3">
    <source>
        <dbReference type="ARBA" id="ARBA00008628"/>
    </source>
</evidence>
<dbReference type="EMBL" id="ML732206">
    <property type="protein sequence ID" value="KAB8074649.1"/>
    <property type="molecule type" value="Genomic_DNA"/>
</dbReference>
<dbReference type="PANTHER" id="PTHR12820:SF0">
    <property type="entry name" value="VACUOLAR PROTEIN SORTING-ASSOCIATED PROTEIN 53 HOMOLOG"/>
    <property type="match status" value="1"/>
</dbReference>
<dbReference type="InterPro" id="IPR031745">
    <property type="entry name" value="Vps53_C"/>
</dbReference>
<name>A0A5N5X211_9EURO</name>
<dbReference type="OrthoDB" id="10261632at2759"/>
<evidence type="ECO:0000256" key="13">
    <source>
        <dbReference type="ARBA" id="ARBA00023242"/>
    </source>
</evidence>
<dbReference type="Gene3D" id="1.10.8.10">
    <property type="entry name" value="DNA helicase RuvA subunit, C-terminal domain"/>
    <property type="match status" value="1"/>
</dbReference>
<comment type="similarity">
    <text evidence="3">Belongs to the VPS53 family.</text>
</comment>
<feature type="coiled-coil region" evidence="16">
    <location>
        <begin position="736"/>
        <end position="794"/>
    </location>
</feature>
<dbReference type="Gene3D" id="3.80.10.10">
    <property type="entry name" value="Ribonuclease Inhibitor"/>
    <property type="match status" value="1"/>
</dbReference>
<evidence type="ECO:0000259" key="18">
    <source>
        <dbReference type="PROSITE" id="PS50177"/>
    </source>
</evidence>
<evidence type="ECO:0000313" key="20">
    <source>
        <dbReference type="EMBL" id="KAB8074649.1"/>
    </source>
</evidence>
<dbReference type="InterPro" id="IPR057125">
    <property type="entry name" value="NXF1/2/3/5-like_LRR"/>
</dbReference>
<organism evidence="20 21">
    <name type="scientific">Aspergillus leporis</name>
    <dbReference type="NCBI Taxonomy" id="41062"/>
    <lineage>
        <taxon>Eukaryota</taxon>
        <taxon>Fungi</taxon>
        <taxon>Dikarya</taxon>
        <taxon>Ascomycota</taxon>
        <taxon>Pezizomycotina</taxon>
        <taxon>Eurotiomycetes</taxon>
        <taxon>Eurotiomycetidae</taxon>
        <taxon>Eurotiales</taxon>
        <taxon>Aspergillaceae</taxon>
        <taxon>Aspergillus</taxon>
        <taxon>Aspergillus subgen. Circumdati</taxon>
    </lineage>
</organism>
<evidence type="ECO:0000256" key="9">
    <source>
        <dbReference type="ARBA" id="ARBA00022753"/>
    </source>
</evidence>
<keyword evidence="8" id="KW-0677">Repeat</keyword>
<sequence length="1504" mass="166235">MKGGKAPQGRLGASDRGGIRKRGAAKRVDRDGDLAMDAGSAQCRGKRARGDSSRAGTAGPRAQTRDRALNAIQKAIASNTDSQANIRQGGRGSNLEQVSVRGWKQSKAASNRDGGLESLITFLEKKLNTHDSKAGSRARITKSRVSGGALIVSIRPELMERMLQMDGFSFAGAPLAIQKYDPSVNALDQPMLSELSQNGGTLSTADTKSKMTAILSKRYYQAQKLLDLSKLGSDPDLLAMGIFNTTSTESKFFPALMKVWEMNFDNATARREAVESVSLADNQLANITVVTTLAQTLPDLKNLDLSNNNFRDSQSLIGWRWKFRNLEFLDLSGTPFSADPSFKDTMLKWYPKLRFLNNTEVRTAEEVAAQKKTPIPVQAPHFQDESQIAENFVKAFFLGYDNNRADLLNGVYDSNSTFSLNVNTTAPRAQQTEPAPWDPYIKKSRNLLKINHLPARMSRSYAGVENIRELWSSLPQTRHPDIGAHPEQWLIECFPVPGLPDPSGQSATGVGGLIIMVHGKFEEINGPKVDTRSFDRTFILGPGGGMGGIRVINDILCLRAYGGHEAWMLERSIAPVTQPGQPPIQQQVAPPGAPDGYGMPAPGKPEAQLQQEQLVMQASAKTGMTLQYSEMALSGNGWNLDAALKNFEELKTNGMSTTTTTSGHMPSNGGRDLDPLDAADYDPIDHLNAIFSHPSTLSSVSQVSQSLLDYEDELDDEIGILVEEQVTSNAESVERIQAAQADLTELFKKIDDVRDRASKTELAITEMTADIKQLDNAKKNLTQSMTALKRLQMLTTAYDQLRALSKTRQYRDCAQLLQAVIQLMAHFKSYRSIDQIALLSRNVADIQRELLEQVCEDFELAFAKGELGQKRVMLSEGCLVMDALGEHAKSRLVTWYCNFQLREYRQVFRNNEEAGSLDNISRRYSWFRRILKIYDEDYAAIWPTSWRVDEILANVFCEGTREDFKGILSRSMRNGQTIDVNLLLSCLQETLDFEHSLERRFVNSSRPSTDTFTSSEAPVFGQAISEAFEPYLSVWVEAQDKQLATLIPKYRQQPIRPPDEEFDSNIVIASSTELFTFYRLSLQQCAKLSTGGSLADLAKVFAKYLDQYAQQVLLYYISERLTGNTPSRMPSLEDLISVLNTADYCYTTCNQLEEKIKGRLDKNLKPSVDLQSQADSFMGIASAAVRCLVRMVEVDLEPSWREMRNTPWNRLESVSDQSTYVSELMTNMNSKSSEILQLLHKQQYARAFADHVVELISNVFISNVFQCKPVSETGAEQMLLDAYTLKTGLSSLLPPPAPASFVKRVNNSFMKIETLLKTLQVQPSPPEALVQAYLIHIKDSSNTNFRKILDLKGIRSRQEQNQLLELFQIHRASDRHAPNLQQSNPILTALQTPAAASSNPVSQGLGLGAAAASIGASNLPTRFDPSMLGSAIISAAKDGVDRFGTPTANPGGAPNSTSTTPVSPGAENSASANLNENLKNIGKFFRRDLGGFGSRFGRSGDDGN</sequence>
<keyword evidence="16" id="KW-0175">Coiled coil</keyword>
<dbReference type="InterPro" id="IPR039766">
    <property type="entry name" value="Vps53"/>
</dbReference>
<dbReference type="Pfam" id="PF16854">
    <property type="entry name" value="VPS53_C"/>
    <property type="match status" value="1"/>
</dbReference>
<dbReference type="InterPro" id="IPR002075">
    <property type="entry name" value="NTF2_dom"/>
</dbReference>
<feature type="region of interest" description="Disordered" evidence="17">
    <location>
        <begin position="1"/>
        <end position="66"/>
    </location>
</feature>
<keyword evidence="5" id="KW-0813">Transport</keyword>
<feature type="domain" description="TAP-C" evidence="19">
    <location>
        <begin position="609"/>
        <end position="663"/>
    </location>
</feature>
<proteinExistence type="inferred from homology"/>
<evidence type="ECO:0000256" key="6">
    <source>
        <dbReference type="ARBA" id="ARBA00022490"/>
    </source>
</evidence>
<feature type="domain" description="NTF2" evidence="18">
    <location>
        <begin position="388"/>
        <end position="558"/>
    </location>
</feature>
<keyword evidence="10" id="KW-0509">mRNA transport</keyword>
<dbReference type="InterPro" id="IPR038260">
    <property type="entry name" value="Vps53_C_sf"/>
</dbReference>
<dbReference type="SUPFAM" id="SSF46934">
    <property type="entry name" value="UBA-like"/>
    <property type="match status" value="1"/>
</dbReference>
<dbReference type="Pfam" id="PF24048">
    <property type="entry name" value="LRR_NXF1-5"/>
    <property type="match status" value="1"/>
</dbReference>
<evidence type="ECO:0000256" key="16">
    <source>
        <dbReference type="SAM" id="Coils"/>
    </source>
</evidence>
<dbReference type="InterPro" id="IPR032710">
    <property type="entry name" value="NTF2-like_dom_sf"/>
</dbReference>
<dbReference type="GO" id="GO:0051028">
    <property type="term" value="P:mRNA transport"/>
    <property type="evidence" value="ECO:0007669"/>
    <property type="project" value="UniProtKB-KW"/>
</dbReference>
<evidence type="ECO:0000256" key="10">
    <source>
        <dbReference type="ARBA" id="ARBA00022816"/>
    </source>
</evidence>
<keyword evidence="6" id="KW-0963">Cytoplasm</keyword>
<gene>
    <name evidence="20" type="ORF">BDV29DRAFT_190799</name>
</gene>
<dbReference type="GO" id="GO:0005829">
    <property type="term" value="C:cytosol"/>
    <property type="evidence" value="ECO:0007669"/>
    <property type="project" value="GOC"/>
</dbReference>
<dbReference type="Gene3D" id="3.10.450.50">
    <property type="match status" value="1"/>
</dbReference>
<dbReference type="GO" id="GO:0000938">
    <property type="term" value="C:GARP complex"/>
    <property type="evidence" value="ECO:0007669"/>
    <property type="project" value="InterPro"/>
</dbReference>
<dbReference type="GO" id="GO:0010008">
    <property type="term" value="C:endosome membrane"/>
    <property type="evidence" value="ECO:0007669"/>
    <property type="project" value="UniProtKB-SubCell"/>
</dbReference>
<comment type="function">
    <text evidence="14">Involved in the export of mRNA from the nucleus to the cytoplasm.</text>
</comment>
<reference evidence="20 21" key="1">
    <citation type="submission" date="2019-04" db="EMBL/GenBank/DDBJ databases">
        <title>Friends and foes A comparative genomics study of 23 Aspergillus species from section Flavi.</title>
        <authorList>
            <consortium name="DOE Joint Genome Institute"/>
            <person name="Kjaerbolling I."/>
            <person name="Vesth T."/>
            <person name="Frisvad J.C."/>
            <person name="Nybo J.L."/>
            <person name="Theobald S."/>
            <person name="Kildgaard S."/>
            <person name="Isbrandt T."/>
            <person name="Kuo A."/>
            <person name="Sato A."/>
            <person name="Lyhne E.K."/>
            <person name="Kogle M.E."/>
            <person name="Wiebenga A."/>
            <person name="Kun R.S."/>
            <person name="Lubbers R.J."/>
            <person name="Makela M.R."/>
            <person name="Barry K."/>
            <person name="Chovatia M."/>
            <person name="Clum A."/>
            <person name="Daum C."/>
            <person name="Haridas S."/>
            <person name="He G."/>
            <person name="LaButti K."/>
            <person name="Lipzen A."/>
            <person name="Mondo S."/>
            <person name="Riley R."/>
            <person name="Salamov A."/>
            <person name="Simmons B.A."/>
            <person name="Magnuson J.K."/>
            <person name="Henrissat B."/>
            <person name="Mortensen U.H."/>
            <person name="Larsen T.O."/>
            <person name="Devries R.P."/>
            <person name="Grigoriev I.V."/>
            <person name="Machida M."/>
            <person name="Baker S.E."/>
            <person name="Andersen M.R."/>
        </authorList>
    </citation>
    <scope>NUCLEOTIDE SEQUENCE [LARGE SCALE GENOMIC DNA]</scope>
    <source>
        <strain evidence="20 21">CBS 151.66</strain>
    </source>
</reference>
<dbReference type="FunFam" id="3.10.450.50:FF:000013">
    <property type="entry name" value="mRNA export factor mex67"/>
    <property type="match status" value="1"/>
</dbReference>
<comment type="similarity">
    <text evidence="4">Belongs to the NXF family.</text>
</comment>